<feature type="compositionally biased region" description="Basic and acidic residues" evidence="2">
    <location>
        <begin position="882"/>
        <end position="930"/>
    </location>
</feature>
<feature type="compositionally biased region" description="Polar residues" evidence="2">
    <location>
        <begin position="792"/>
        <end position="810"/>
    </location>
</feature>
<gene>
    <name evidence="4" type="ORF">AFUS01_LOCUS4877</name>
</gene>
<dbReference type="InterPro" id="IPR003124">
    <property type="entry name" value="WH2_dom"/>
</dbReference>
<evidence type="ECO:0000313" key="4">
    <source>
        <dbReference type="EMBL" id="CAG7709893.1"/>
    </source>
</evidence>
<proteinExistence type="predicted"/>
<dbReference type="Pfam" id="PF02205">
    <property type="entry name" value="WH2"/>
    <property type="match status" value="1"/>
</dbReference>
<protein>
    <recommendedName>
        <fullName evidence="3">WH2 domain-containing protein</fullName>
    </recommendedName>
</protein>
<dbReference type="OrthoDB" id="6157464at2759"/>
<organism evidence="4 5">
    <name type="scientific">Allacma fusca</name>
    <dbReference type="NCBI Taxonomy" id="39272"/>
    <lineage>
        <taxon>Eukaryota</taxon>
        <taxon>Metazoa</taxon>
        <taxon>Ecdysozoa</taxon>
        <taxon>Arthropoda</taxon>
        <taxon>Hexapoda</taxon>
        <taxon>Collembola</taxon>
        <taxon>Symphypleona</taxon>
        <taxon>Sminthuridae</taxon>
        <taxon>Allacma</taxon>
    </lineage>
</organism>
<sequence length="1047" mass="118329">MPFIAPNIRGKTSQPEKPPWVRDTSSQQSVKDVLRADVPWRRPNNGGEVPTPDQPPPQSDSQPSKPGTSKLQINLKSAVKKPEPEPPKPKETVVPIKKEITIPIQFKEDSPVPAPSLPNSSNSSNDYKPKINSSKVKYLPGPPANNDLVAPVPSNNIAKKDKERDSPVRKPEPSKDRGSPLRKPDLPTATVVKETTKEREIPIRKSEPPVVREKDSPAKKLEAPKEKLLKPEVIKDSPVRKAESPRERDSPLRKTEPTKERDSPLRKTEPTKERDSPLRKTEPTKEKDSPLRKAEIKERDTPLKKTETKEKETLLRKTEAPKEKESPLQKLEVAKERDSPLRKTEAVKERESPLRKTEAPTKGRDSPAKKPEPFTKKNLHTSNTEKERQVPIAVVADKVQPEPSPAIKHNLKPVESKTKPNSTSSKTPSSSENSNKPSSNMPGPPPTPPPPPGPPPPPPPPGLPPSGPVNPAKKKVIESLRKTPRKRPDWSDMMKQIETATAKKLKHVECNDRSKPILPRMKSRGKFVFDSEAKPANKADAIHNRLLTEITSGVKLKKVQCNDRSKPILTGLRKFRRQMTMEEQNKAQGTTEEPPPPPGEEEIGIEGLSVGIDIDDIDTLRDELQSAKQMLELEIQAKLLLAKENRDLKCQNITMESQIEGLRYDLQKQLSLIPYDEGRRDSRAFKDLRKSKSGLYKCPSGIRKSKSGFGPKGNANKEKKGAEEEEDLGELNELEEEINVLRSQIHSAKKVAEDWESKYKEASEKLLLAQGKFEDSEQKLLVLNKKIEKLQTQKGAPVISSNDKWTQTEEQIQQQGRRVSRQQSTRKASDGNIGGGEGLDGDSGDEDETDDSDLEVDEATVIRKKQEREIKLWENKLRNVKEKQVASKLERKSLKQQQKKLEEELKEQKTRLKELQKEVDKMAKMMKSDGGEDGDEEAEEEEEEEEEEETEEDEDDEDDDDEDSEEETSSESEEESSSEEDDPSASHEERLNLFMNRVKRWDNILNALRKGNYLLRANIDRLRDDLEDVRIKYHDLEHELNTVLADV</sequence>
<feature type="compositionally biased region" description="Polar residues" evidence="2">
    <location>
        <begin position="65"/>
        <end position="75"/>
    </location>
</feature>
<accession>A0A8J2NJS0</accession>
<name>A0A8J2NJS0_9HEXA</name>
<evidence type="ECO:0000256" key="2">
    <source>
        <dbReference type="SAM" id="MobiDB-lite"/>
    </source>
</evidence>
<feature type="region of interest" description="Disordered" evidence="2">
    <location>
        <begin position="1"/>
        <end position="494"/>
    </location>
</feature>
<dbReference type="PANTHER" id="PTHR24216">
    <property type="entry name" value="PAXILLIN-RELATED"/>
    <property type="match status" value="1"/>
</dbReference>
<dbReference type="GO" id="GO:0003779">
    <property type="term" value="F:actin binding"/>
    <property type="evidence" value="ECO:0007669"/>
    <property type="project" value="InterPro"/>
</dbReference>
<keyword evidence="5" id="KW-1185">Reference proteome</keyword>
<feature type="coiled-coil region" evidence="1">
    <location>
        <begin position="1019"/>
        <end position="1046"/>
    </location>
</feature>
<feature type="compositionally biased region" description="Low complexity" evidence="2">
    <location>
        <begin position="811"/>
        <end position="826"/>
    </location>
</feature>
<dbReference type="AlphaFoldDB" id="A0A8J2NJS0"/>
<dbReference type="EMBL" id="CAJVCH010030715">
    <property type="protein sequence ID" value="CAG7709893.1"/>
    <property type="molecule type" value="Genomic_DNA"/>
</dbReference>
<feature type="region of interest" description="Disordered" evidence="2">
    <location>
        <begin position="792"/>
        <end position="860"/>
    </location>
</feature>
<feature type="region of interest" description="Disordered" evidence="2">
    <location>
        <begin position="582"/>
        <end position="604"/>
    </location>
</feature>
<feature type="compositionally biased region" description="Basic and acidic residues" evidence="2">
    <location>
        <begin position="194"/>
        <end position="375"/>
    </location>
</feature>
<feature type="compositionally biased region" description="Acidic residues" evidence="2">
    <location>
        <begin position="931"/>
        <end position="983"/>
    </location>
</feature>
<evidence type="ECO:0000259" key="3">
    <source>
        <dbReference type="Pfam" id="PF02205"/>
    </source>
</evidence>
<feature type="compositionally biased region" description="Basic and acidic residues" evidence="2">
    <location>
        <begin position="158"/>
        <end position="185"/>
    </location>
</feature>
<feature type="compositionally biased region" description="Pro residues" evidence="2">
    <location>
        <begin position="442"/>
        <end position="468"/>
    </location>
</feature>
<feature type="compositionally biased region" description="Low complexity" evidence="2">
    <location>
        <begin position="419"/>
        <end position="441"/>
    </location>
</feature>
<feature type="compositionally biased region" description="Acidic residues" evidence="2">
    <location>
        <begin position="839"/>
        <end position="858"/>
    </location>
</feature>
<reference evidence="4" key="1">
    <citation type="submission" date="2021-06" db="EMBL/GenBank/DDBJ databases">
        <authorList>
            <person name="Hodson N. C."/>
            <person name="Mongue J. A."/>
            <person name="Jaron S. K."/>
        </authorList>
    </citation>
    <scope>NUCLEOTIDE SEQUENCE</scope>
</reference>
<feature type="compositionally biased region" description="Basic and acidic residues" evidence="2">
    <location>
        <begin position="475"/>
        <end position="492"/>
    </location>
</feature>
<dbReference type="Proteomes" id="UP000708208">
    <property type="component" value="Unassembled WGS sequence"/>
</dbReference>
<comment type="caution">
    <text evidence="4">The sequence shown here is derived from an EMBL/GenBank/DDBJ whole genome shotgun (WGS) entry which is preliminary data.</text>
</comment>
<evidence type="ECO:0000313" key="5">
    <source>
        <dbReference type="Proteomes" id="UP000708208"/>
    </source>
</evidence>
<keyword evidence="1" id="KW-0175">Coiled coil</keyword>
<feature type="compositionally biased region" description="Basic and acidic residues" evidence="2">
    <location>
        <begin position="80"/>
        <end position="110"/>
    </location>
</feature>
<feature type="domain" description="WH2" evidence="3">
    <location>
        <begin position="543"/>
        <end position="566"/>
    </location>
</feature>
<evidence type="ECO:0000256" key="1">
    <source>
        <dbReference type="SAM" id="Coils"/>
    </source>
</evidence>
<feature type="region of interest" description="Disordered" evidence="2">
    <location>
        <begin position="700"/>
        <end position="729"/>
    </location>
</feature>
<feature type="region of interest" description="Disordered" evidence="2">
    <location>
        <begin position="882"/>
        <end position="987"/>
    </location>
</feature>